<dbReference type="Proteomes" id="UP000081671">
    <property type="component" value="Unplaced"/>
</dbReference>
<feature type="compositionally biased region" description="Polar residues" evidence="11">
    <location>
        <begin position="200"/>
        <end position="230"/>
    </location>
</feature>
<dbReference type="GO" id="GO:0006911">
    <property type="term" value="P:phagocytosis, engulfment"/>
    <property type="evidence" value="ECO:0007669"/>
    <property type="project" value="TreeGrafter"/>
</dbReference>
<evidence type="ECO:0000256" key="6">
    <source>
        <dbReference type="ARBA" id="ARBA00023136"/>
    </source>
</evidence>
<dbReference type="RefSeq" id="XP_012886321.1">
    <property type="nucleotide sequence ID" value="XM_013030867.1"/>
</dbReference>
<keyword evidence="8" id="KW-0325">Glycoprotein</keyword>
<evidence type="ECO:0000256" key="8">
    <source>
        <dbReference type="ARBA" id="ARBA00023180"/>
    </source>
</evidence>
<feature type="domain" description="Ig-like" evidence="13">
    <location>
        <begin position="41"/>
        <end position="145"/>
    </location>
</feature>
<organism evidence="14 15">
    <name type="scientific">Dipodomys ordii</name>
    <name type="common">Ord's kangaroo rat</name>
    <dbReference type="NCBI Taxonomy" id="10020"/>
    <lineage>
        <taxon>Eukaryota</taxon>
        <taxon>Metazoa</taxon>
        <taxon>Chordata</taxon>
        <taxon>Craniata</taxon>
        <taxon>Vertebrata</taxon>
        <taxon>Euteleostomi</taxon>
        <taxon>Mammalia</taxon>
        <taxon>Eutheria</taxon>
        <taxon>Euarchontoglires</taxon>
        <taxon>Glires</taxon>
        <taxon>Rodentia</taxon>
        <taxon>Castorimorpha</taxon>
        <taxon>Heteromyidae</taxon>
        <taxon>Dipodomyinae</taxon>
        <taxon>Dipodomys</taxon>
    </lineage>
</organism>
<dbReference type="FunFam" id="2.60.40.10:FF:000774">
    <property type="entry name" value="Hepatitis A virus cellular receptor 1"/>
    <property type="match status" value="1"/>
</dbReference>
<keyword evidence="15" id="KW-0675">Receptor</keyword>
<dbReference type="PANTHER" id="PTHR47009">
    <property type="entry name" value="HEPATITIS A VIRUS CELLULAR RECEPTOR 1 HOMOLOG"/>
    <property type="match status" value="1"/>
</dbReference>
<dbReference type="InterPro" id="IPR052331">
    <property type="entry name" value="TIM_domain-containing_protein"/>
</dbReference>
<dbReference type="CTD" id="26762"/>
<dbReference type="GO" id="GO:0001786">
    <property type="term" value="F:phosphatidylserine binding"/>
    <property type="evidence" value="ECO:0007669"/>
    <property type="project" value="TreeGrafter"/>
</dbReference>
<evidence type="ECO:0000259" key="13">
    <source>
        <dbReference type="PROSITE" id="PS50835"/>
    </source>
</evidence>
<evidence type="ECO:0000256" key="5">
    <source>
        <dbReference type="ARBA" id="ARBA00022989"/>
    </source>
</evidence>
<dbReference type="KEGG" id="dord:105996683"/>
<evidence type="ECO:0000256" key="12">
    <source>
        <dbReference type="SAM" id="Phobius"/>
    </source>
</evidence>
<evidence type="ECO:0000313" key="14">
    <source>
        <dbReference type="Proteomes" id="UP000081671"/>
    </source>
</evidence>
<dbReference type="AlphaFoldDB" id="A0A1S3GBX3"/>
<dbReference type="InterPro" id="IPR013106">
    <property type="entry name" value="Ig_V-set"/>
</dbReference>
<dbReference type="InParanoid" id="A0A1S3GBX3"/>
<dbReference type="InterPro" id="IPR003599">
    <property type="entry name" value="Ig_sub"/>
</dbReference>
<keyword evidence="3 12" id="KW-0812">Transmembrane</keyword>
<comment type="subcellular location">
    <subcellularLocation>
        <location evidence="1">Cell membrane</location>
        <topology evidence="1">Single-pass type I membrane protein</topology>
    </subcellularLocation>
</comment>
<feature type="transmembrane region" description="Helical" evidence="12">
    <location>
        <begin position="282"/>
        <end position="304"/>
    </location>
</feature>
<feature type="region of interest" description="Disordered" evidence="11">
    <location>
        <begin position="159"/>
        <end position="272"/>
    </location>
</feature>
<reference evidence="15" key="1">
    <citation type="submission" date="2025-08" db="UniProtKB">
        <authorList>
            <consortium name="RefSeq"/>
        </authorList>
    </citation>
    <scope>IDENTIFICATION</scope>
    <source>
        <tissue evidence="15">Kidney</tissue>
    </source>
</reference>
<dbReference type="Gene3D" id="2.60.40.10">
    <property type="entry name" value="Immunoglobulins"/>
    <property type="match status" value="1"/>
</dbReference>
<keyword evidence="7" id="KW-1015">Disulfide bond</keyword>
<evidence type="ECO:0000256" key="11">
    <source>
        <dbReference type="SAM" id="MobiDB-lite"/>
    </source>
</evidence>
<dbReference type="InterPro" id="IPR007110">
    <property type="entry name" value="Ig-like_dom"/>
</dbReference>
<evidence type="ECO:0000256" key="9">
    <source>
        <dbReference type="ARBA" id="ARBA00023319"/>
    </source>
</evidence>
<evidence type="ECO:0000256" key="1">
    <source>
        <dbReference type="ARBA" id="ARBA00004251"/>
    </source>
</evidence>
<accession>A0A1S3GBX3</accession>
<protein>
    <submittedName>
        <fullName evidence="15">Hepatitis A virus cellular receptor 1</fullName>
    </submittedName>
</protein>
<dbReference type="GO" id="GO:0001618">
    <property type="term" value="F:virus receptor activity"/>
    <property type="evidence" value="ECO:0007669"/>
    <property type="project" value="TreeGrafter"/>
</dbReference>
<evidence type="ECO:0000313" key="15">
    <source>
        <dbReference type="RefSeq" id="XP_012886321.1"/>
    </source>
</evidence>
<keyword evidence="14" id="KW-1185">Reference proteome</keyword>
<dbReference type="SMART" id="SM00409">
    <property type="entry name" value="IG"/>
    <property type="match status" value="1"/>
</dbReference>
<sequence length="354" mass="38306">MKRVCSNPLSFGEGSMLVNAIMRSQVVILSLVLFLTDAVIPSTSQVNGMVHQSVTLPCTYSVTRGVTSMCWGRGACPRSSCTDALIWTNGYSVTYRRQSRYQLKGQLAQGNVSLTIEDVTEADSGLYCCRVEIPGWFNDQKITLSLEVGPAPTMVTTVATSTRVSTTTTPTTTTTHAQTRISATTETPTTTDTQTHKTDFPTQMEPTSSIIPTQEVTSPTPTSAARTQPTKLPEAKTQTPSSPPSSCCLTDGNDTTTQSSDGGLWYNNQTPSPAQQQWRATMSGLLTGTLISSFLLLTLAALVMKRYFHMRKRKSVSLVAFKAHAIGALHSATEGKPQAEDNIYIIADNPYVLD</sequence>
<comment type="similarity">
    <text evidence="10">Belongs to the immunoglobulin superfamily. TIM family.</text>
</comment>
<dbReference type="OrthoDB" id="8447307at2759"/>
<dbReference type="InterPro" id="IPR013783">
    <property type="entry name" value="Ig-like_fold"/>
</dbReference>
<keyword evidence="9" id="KW-0393">Immunoglobulin domain</keyword>
<evidence type="ECO:0000256" key="2">
    <source>
        <dbReference type="ARBA" id="ARBA00022475"/>
    </source>
</evidence>
<dbReference type="PROSITE" id="PS50835">
    <property type="entry name" value="IG_LIKE"/>
    <property type="match status" value="1"/>
</dbReference>
<feature type="compositionally biased region" description="Polar residues" evidence="11">
    <location>
        <begin position="252"/>
        <end position="272"/>
    </location>
</feature>
<name>A0A1S3GBX3_DIPOR</name>
<dbReference type="SUPFAM" id="SSF48726">
    <property type="entry name" value="Immunoglobulin"/>
    <property type="match status" value="1"/>
</dbReference>
<evidence type="ECO:0000256" key="10">
    <source>
        <dbReference type="ARBA" id="ARBA00038203"/>
    </source>
</evidence>
<evidence type="ECO:0000256" key="4">
    <source>
        <dbReference type="ARBA" id="ARBA00022729"/>
    </source>
</evidence>
<feature type="compositionally biased region" description="Low complexity" evidence="11">
    <location>
        <begin position="159"/>
        <end position="193"/>
    </location>
</feature>
<keyword evidence="5 12" id="KW-1133">Transmembrane helix</keyword>
<keyword evidence="6 12" id="KW-0472">Membrane</keyword>
<dbReference type="PANTHER" id="PTHR47009:SF1">
    <property type="entry name" value="HEPATITIS A VIRUS CELLULAR RECEPTOR 1"/>
    <property type="match status" value="1"/>
</dbReference>
<dbReference type="InterPro" id="IPR036179">
    <property type="entry name" value="Ig-like_dom_sf"/>
</dbReference>
<evidence type="ECO:0000256" key="7">
    <source>
        <dbReference type="ARBA" id="ARBA00023157"/>
    </source>
</evidence>
<dbReference type="GO" id="GO:0009986">
    <property type="term" value="C:cell surface"/>
    <property type="evidence" value="ECO:0007669"/>
    <property type="project" value="TreeGrafter"/>
</dbReference>
<keyword evidence="2" id="KW-1003">Cell membrane</keyword>
<proteinExistence type="inferred from homology"/>
<dbReference type="FunCoup" id="A0A1S3GBX3">
    <property type="interactions" value="79"/>
</dbReference>
<gene>
    <name evidence="15" type="primary">Havcr1</name>
</gene>
<dbReference type="GO" id="GO:0005886">
    <property type="term" value="C:plasma membrane"/>
    <property type="evidence" value="ECO:0007669"/>
    <property type="project" value="UniProtKB-SubCell"/>
</dbReference>
<dbReference type="Pfam" id="PF07686">
    <property type="entry name" value="V-set"/>
    <property type="match status" value="1"/>
</dbReference>
<evidence type="ECO:0000256" key="3">
    <source>
        <dbReference type="ARBA" id="ARBA00022692"/>
    </source>
</evidence>
<dbReference type="GO" id="GO:0033005">
    <property type="term" value="P:positive regulation of mast cell activation"/>
    <property type="evidence" value="ECO:0007669"/>
    <property type="project" value="TreeGrafter"/>
</dbReference>
<dbReference type="GeneID" id="105996683"/>
<keyword evidence="4" id="KW-0732">Signal</keyword>